<dbReference type="EMBL" id="CP059488">
    <property type="protein sequence ID" value="QQD72986.1"/>
    <property type="molecule type" value="Genomic_DNA"/>
</dbReference>
<sequence length="56" mass="6252">MKGAPGRLGAYENARREGAQNDKNRMTTPKQPEKSDASTKQADQNKNKSKETVYLL</sequence>
<organism evidence="2 3">
    <name type="scientific">Acidithiobacillus ferrivorans</name>
    <dbReference type="NCBI Taxonomy" id="160808"/>
    <lineage>
        <taxon>Bacteria</taxon>
        <taxon>Pseudomonadati</taxon>
        <taxon>Pseudomonadota</taxon>
        <taxon>Acidithiobacillia</taxon>
        <taxon>Acidithiobacillales</taxon>
        <taxon>Acidithiobacillaceae</taxon>
        <taxon>Acidithiobacillus</taxon>
    </lineage>
</organism>
<feature type="compositionally biased region" description="Basic and acidic residues" evidence="1">
    <location>
        <begin position="13"/>
        <end position="56"/>
    </location>
</feature>
<name>A0A7T5BH26_9PROT</name>
<reference evidence="2 3" key="1">
    <citation type="submission" date="2020-07" db="EMBL/GenBank/DDBJ databases">
        <title>Complete genome sequence analysis of Acidithiobacillus ferrivorans XJFY6S-08 reveals extreme environmental adaptation to alpine acid mine drainage.</title>
        <authorList>
            <person name="Yan L."/>
            <person name="Ni Y."/>
        </authorList>
    </citation>
    <scope>NUCLEOTIDE SEQUENCE [LARGE SCALE GENOMIC DNA]</scope>
    <source>
        <strain evidence="2 3">XJFY6S-08</strain>
    </source>
</reference>
<proteinExistence type="predicted"/>
<dbReference type="Proteomes" id="UP000595420">
    <property type="component" value="Chromosome"/>
</dbReference>
<evidence type="ECO:0000313" key="3">
    <source>
        <dbReference type="Proteomes" id="UP000595420"/>
    </source>
</evidence>
<evidence type="ECO:0000256" key="1">
    <source>
        <dbReference type="SAM" id="MobiDB-lite"/>
    </source>
</evidence>
<dbReference type="AlphaFoldDB" id="A0A7T5BH26"/>
<accession>A0A7T5BH26</accession>
<evidence type="ECO:0000313" key="2">
    <source>
        <dbReference type="EMBL" id="QQD72986.1"/>
    </source>
</evidence>
<feature type="region of interest" description="Disordered" evidence="1">
    <location>
        <begin position="1"/>
        <end position="56"/>
    </location>
</feature>
<gene>
    <name evidence="2" type="ORF">H2515_01200</name>
</gene>
<protein>
    <submittedName>
        <fullName evidence="2">Uncharacterized protein</fullName>
    </submittedName>
</protein>